<feature type="transmembrane region" description="Helical" evidence="1">
    <location>
        <begin position="12"/>
        <end position="31"/>
    </location>
</feature>
<accession>A0A5C3M325</accession>
<keyword evidence="1" id="KW-1133">Transmembrane helix</keyword>
<sequence>MQRQFYDHRTKYFLGYILVHPLHLFIFQALLGNGATKIISQSVKPAEVQTFRGRLAKQIESHGRTYVHRHYYSYAYRGSSCALFGSPCRSSSPTLVIFTYLFMSDSM</sequence>
<name>A0A5C3M325_9AGAR</name>
<evidence type="ECO:0000256" key="1">
    <source>
        <dbReference type="SAM" id="Phobius"/>
    </source>
</evidence>
<keyword evidence="3" id="KW-1185">Reference proteome</keyword>
<dbReference type="AlphaFoldDB" id="A0A5C3M325"/>
<evidence type="ECO:0000313" key="3">
    <source>
        <dbReference type="Proteomes" id="UP000308652"/>
    </source>
</evidence>
<keyword evidence="1" id="KW-0812">Transmembrane</keyword>
<dbReference type="Proteomes" id="UP000308652">
    <property type="component" value="Unassembled WGS sequence"/>
</dbReference>
<organism evidence="2 3">
    <name type="scientific">Crucibulum laeve</name>
    <dbReference type="NCBI Taxonomy" id="68775"/>
    <lineage>
        <taxon>Eukaryota</taxon>
        <taxon>Fungi</taxon>
        <taxon>Dikarya</taxon>
        <taxon>Basidiomycota</taxon>
        <taxon>Agaricomycotina</taxon>
        <taxon>Agaricomycetes</taxon>
        <taxon>Agaricomycetidae</taxon>
        <taxon>Agaricales</taxon>
        <taxon>Agaricineae</taxon>
        <taxon>Nidulariaceae</taxon>
        <taxon>Crucibulum</taxon>
    </lineage>
</organism>
<evidence type="ECO:0000313" key="2">
    <source>
        <dbReference type="EMBL" id="TFK38578.1"/>
    </source>
</evidence>
<proteinExistence type="predicted"/>
<dbReference type="EMBL" id="ML213603">
    <property type="protein sequence ID" value="TFK38578.1"/>
    <property type="molecule type" value="Genomic_DNA"/>
</dbReference>
<keyword evidence="1" id="KW-0472">Membrane</keyword>
<gene>
    <name evidence="2" type="ORF">BDQ12DRAFT_117031</name>
</gene>
<protein>
    <submittedName>
        <fullName evidence="2">Uncharacterized protein</fullName>
    </submittedName>
</protein>
<reference evidence="2 3" key="1">
    <citation type="journal article" date="2019" name="Nat. Ecol. Evol.">
        <title>Megaphylogeny resolves global patterns of mushroom evolution.</title>
        <authorList>
            <person name="Varga T."/>
            <person name="Krizsan K."/>
            <person name="Foldi C."/>
            <person name="Dima B."/>
            <person name="Sanchez-Garcia M."/>
            <person name="Sanchez-Ramirez S."/>
            <person name="Szollosi G.J."/>
            <person name="Szarkandi J.G."/>
            <person name="Papp V."/>
            <person name="Albert L."/>
            <person name="Andreopoulos W."/>
            <person name="Angelini C."/>
            <person name="Antonin V."/>
            <person name="Barry K.W."/>
            <person name="Bougher N.L."/>
            <person name="Buchanan P."/>
            <person name="Buyck B."/>
            <person name="Bense V."/>
            <person name="Catcheside P."/>
            <person name="Chovatia M."/>
            <person name="Cooper J."/>
            <person name="Damon W."/>
            <person name="Desjardin D."/>
            <person name="Finy P."/>
            <person name="Geml J."/>
            <person name="Haridas S."/>
            <person name="Hughes K."/>
            <person name="Justo A."/>
            <person name="Karasinski D."/>
            <person name="Kautmanova I."/>
            <person name="Kiss B."/>
            <person name="Kocsube S."/>
            <person name="Kotiranta H."/>
            <person name="LaButti K.M."/>
            <person name="Lechner B.E."/>
            <person name="Liimatainen K."/>
            <person name="Lipzen A."/>
            <person name="Lukacs Z."/>
            <person name="Mihaltcheva S."/>
            <person name="Morgado L.N."/>
            <person name="Niskanen T."/>
            <person name="Noordeloos M.E."/>
            <person name="Ohm R.A."/>
            <person name="Ortiz-Santana B."/>
            <person name="Ovrebo C."/>
            <person name="Racz N."/>
            <person name="Riley R."/>
            <person name="Savchenko A."/>
            <person name="Shiryaev A."/>
            <person name="Soop K."/>
            <person name="Spirin V."/>
            <person name="Szebenyi C."/>
            <person name="Tomsovsky M."/>
            <person name="Tulloss R.E."/>
            <person name="Uehling J."/>
            <person name="Grigoriev I.V."/>
            <person name="Vagvolgyi C."/>
            <person name="Papp T."/>
            <person name="Martin F.M."/>
            <person name="Miettinen O."/>
            <person name="Hibbett D.S."/>
            <person name="Nagy L.G."/>
        </authorList>
    </citation>
    <scope>NUCLEOTIDE SEQUENCE [LARGE SCALE GENOMIC DNA]</scope>
    <source>
        <strain evidence="2 3">CBS 166.37</strain>
    </source>
</reference>